<organism evidence="2">
    <name type="scientific">marine sediment metagenome</name>
    <dbReference type="NCBI Taxonomy" id="412755"/>
    <lineage>
        <taxon>unclassified sequences</taxon>
        <taxon>metagenomes</taxon>
        <taxon>ecological metagenomes</taxon>
    </lineage>
</organism>
<dbReference type="InterPro" id="IPR029052">
    <property type="entry name" value="Metallo-depent_PP-like"/>
</dbReference>
<dbReference type="PANTHER" id="PTHR30337">
    <property type="entry name" value="COMPONENT OF ATP-DEPENDENT DSDNA EXONUCLEASE"/>
    <property type="match status" value="1"/>
</dbReference>
<sequence>MKFVLLSDLHLSWDNPLARMDNLVEVQFEKLRFVLDWSKENGDIPILQAGDFFDTPRGYYILSKVVSVLNSYETFDKDLIHCVYGQHDTYLYSDTTRNSTNLGVINEVDLVHVLGTMWTGERNNVVVVGKSYGQEFERNDLGYIEDPCVETKILIIHAPISTAPLFPGHEITHADKFLEKHPEFDLILCGDIHRDFIIERKGRFIVNCGPMLRREATEFNFIHKPHFLVYDTEDRTIEKVEIPHELADKVLSREHIEQKEETELMLADFIELVKETTPGLVSKKDSVSFTDSLWAFIKENEIEQEIIDILSKLMEKGK</sequence>
<reference evidence="2" key="1">
    <citation type="journal article" date="2015" name="Nature">
        <title>Complex archaea that bridge the gap between prokaryotes and eukaryotes.</title>
        <authorList>
            <person name="Spang A."/>
            <person name="Saw J.H."/>
            <person name="Jorgensen S.L."/>
            <person name="Zaremba-Niedzwiedzka K."/>
            <person name="Martijn J."/>
            <person name="Lind A.E."/>
            <person name="van Eijk R."/>
            <person name="Schleper C."/>
            <person name="Guy L."/>
            <person name="Ettema T.J."/>
        </authorList>
    </citation>
    <scope>NUCLEOTIDE SEQUENCE</scope>
</reference>
<evidence type="ECO:0000313" key="2">
    <source>
        <dbReference type="EMBL" id="KKM87124.1"/>
    </source>
</evidence>
<dbReference type="PANTHER" id="PTHR30337:SF0">
    <property type="entry name" value="NUCLEASE SBCCD SUBUNIT D"/>
    <property type="match status" value="1"/>
</dbReference>
<dbReference type="SUPFAM" id="SSF56300">
    <property type="entry name" value="Metallo-dependent phosphatases"/>
    <property type="match status" value="1"/>
</dbReference>
<dbReference type="InterPro" id="IPR004843">
    <property type="entry name" value="Calcineurin-like_PHP"/>
</dbReference>
<dbReference type="AlphaFoldDB" id="A0A0F9KXT0"/>
<comment type="caution">
    <text evidence="2">The sequence shown here is derived from an EMBL/GenBank/DDBJ whole genome shotgun (WGS) entry which is preliminary data.</text>
</comment>
<dbReference type="EMBL" id="LAZR01007151">
    <property type="protein sequence ID" value="KKM87124.1"/>
    <property type="molecule type" value="Genomic_DNA"/>
</dbReference>
<dbReference type="Gene3D" id="3.60.21.10">
    <property type="match status" value="1"/>
</dbReference>
<dbReference type="InterPro" id="IPR050535">
    <property type="entry name" value="DNA_Repair-Maintenance_Comp"/>
</dbReference>
<accession>A0A0F9KXT0</accession>
<dbReference type="GO" id="GO:0016787">
    <property type="term" value="F:hydrolase activity"/>
    <property type="evidence" value="ECO:0007669"/>
    <property type="project" value="InterPro"/>
</dbReference>
<name>A0A0F9KXT0_9ZZZZ</name>
<protein>
    <recommendedName>
        <fullName evidence="1">Calcineurin-like phosphoesterase domain-containing protein</fullName>
    </recommendedName>
</protein>
<evidence type="ECO:0000259" key="1">
    <source>
        <dbReference type="Pfam" id="PF00149"/>
    </source>
</evidence>
<gene>
    <name evidence="2" type="ORF">LCGC14_1272120</name>
</gene>
<feature type="domain" description="Calcineurin-like phosphoesterase" evidence="1">
    <location>
        <begin position="1"/>
        <end position="194"/>
    </location>
</feature>
<proteinExistence type="predicted"/>
<dbReference type="Pfam" id="PF00149">
    <property type="entry name" value="Metallophos"/>
    <property type="match status" value="1"/>
</dbReference>